<protein>
    <submittedName>
        <fullName evidence="2">Uncharacterized protein</fullName>
    </submittedName>
</protein>
<comment type="caution">
    <text evidence="2">The sequence shown here is derived from an EMBL/GenBank/DDBJ whole genome shotgun (WGS) entry which is preliminary data.</text>
</comment>
<dbReference type="AlphaFoldDB" id="A0ABD1J0Q3"/>
<dbReference type="Proteomes" id="UP001591681">
    <property type="component" value="Unassembled WGS sequence"/>
</dbReference>
<dbReference type="SUPFAM" id="SSF56349">
    <property type="entry name" value="DNA breaking-rejoining enzymes"/>
    <property type="match status" value="1"/>
</dbReference>
<organism evidence="2 3">
    <name type="scientific">Coilia grayii</name>
    <name type="common">Gray's grenadier anchovy</name>
    <dbReference type="NCBI Taxonomy" id="363190"/>
    <lineage>
        <taxon>Eukaryota</taxon>
        <taxon>Metazoa</taxon>
        <taxon>Chordata</taxon>
        <taxon>Craniata</taxon>
        <taxon>Vertebrata</taxon>
        <taxon>Euteleostomi</taxon>
        <taxon>Actinopterygii</taxon>
        <taxon>Neopterygii</taxon>
        <taxon>Teleostei</taxon>
        <taxon>Clupei</taxon>
        <taxon>Clupeiformes</taxon>
        <taxon>Clupeoidei</taxon>
        <taxon>Engraulidae</taxon>
        <taxon>Coilinae</taxon>
        <taxon>Coilia</taxon>
    </lineage>
</organism>
<accession>A0ABD1J0Q3</accession>
<keyword evidence="3" id="KW-1185">Reference proteome</keyword>
<gene>
    <name evidence="2" type="ORF">ACEWY4_024566</name>
</gene>
<keyword evidence="1" id="KW-0233">DNA recombination</keyword>
<dbReference type="EMBL" id="JBHFQA010000021">
    <property type="protein sequence ID" value="KAL2080773.1"/>
    <property type="molecule type" value="Genomic_DNA"/>
</dbReference>
<evidence type="ECO:0000256" key="1">
    <source>
        <dbReference type="ARBA" id="ARBA00023172"/>
    </source>
</evidence>
<sequence length="290" mass="32684">MLAGIQFYVRCYDPGFSSLFSHPSIRLLLKGIAKSLPKPSDTLLPITIDILHKLVLALRGGLFSHYYNSLLEAAFLMAFYGFLRPGEFTSDSLYFDSSRGLCFSDVQVSPNFFSIFLRHSKTDTVGKGVTISISKLDSPFCPHASMLRYLAMRPRTLPCFPLFLLSNYLPMSKEWFREHLGLVVEKCALSRSVYTGHSFRIGAATTAADRGLPDSSIKRLGRWTLSAFEACVRPDSKSILKAQLSLSWQLRYLYFATTGGGVSLCRLKRSHAMRSEKDLLSRFMSRCKLR</sequence>
<evidence type="ECO:0000313" key="2">
    <source>
        <dbReference type="EMBL" id="KAL2080773.1"/>
    </source>
</evidence>
<dbReference type="InterPro" id="IPR011010">
    <property type="entry name" value="DNA_brk_join_enz"/>
</dbReference>
<dbReference type="PANTHER" id="PTHR34605:SF3">
    <property type="entry name" value="P CELL-TYPE AGGLUTINATION PROTEIN MAP4-LIKE-RELATED"/>
    <property type="match status" value="1"/>
</dbReference>
<dbReference type="InterPro" id="IPR013762">
    <property type="entry name" value="Integrase-like_cat_sf"/>
</dbReference>
<evidence type="ECO:0000313" key="3">
    <source>
        <dbReference type="Proteomes" id="UP001591681"/>
    </source>
</evidence>
<dbReference type="InterPro" id="IPR052925">
    <property type="entry name" value="Phage_Integrase-like_Recomb"/>
</dbReference>
<reference evidence="2 3" key="1">
    <citation type="submission" date="2024-09" db="EMBL/GenBank/DDBJ databases">
        <title>A chromosome-level genome assembly of Gray's grenadier anchovy, Coilia grayii.</title>
        <authorList>
            <person name="Fu Z."/>
        </authorList>
    </citation>
    <scope>NUCLEOTIDE SEQUENCE [LARGE SCALE GENOMIC DNA]</scope>
    <source>
        <strain evidence="2">G4</strain>
        <tissue evidence="2">Muscle</tissue>
    </source>
</reference>
<dbReference type="PANTHER" id="PTHR34605">
    <property type="entry name" value="PHAGE_INTEGRASE DOMAIN-CONTAINING PROTEIN"/>
    <property type="match status" value="1"/>
</dbReference>
<name>A0ABD1J0Q3_9TELE</name>
<dbReference type="Gene3D" id="1.10.443.10">
    <property type="entry name" value="Intergrase catalytic core"/>
    <property type="match status" value="1"/>
</dbReference>
<proteinExistence type="predicted"/>
<dbReference type="GO" id="GO:0006310">
    <property type="term" value="P:DNA recombination"/>
    <property type="evidence" value="ECO:0007669"/>
    <property type="project" value="UniProtKB-KW"/>
</dbReference>